<feature type="transmembrane region" description="Helical" evidence="2">
    <location>
        <begin position="30"/>
        <end position="54"/>
    </location>
</feature>
<protein>
    <recommendedName>
        <fullName evidence="5">PknH-like extracellular domain-containing protein</fullName>
    </recommendedName>
</protein>
<feature type="region of interest" description="Disordered" evidence="1">
    <location>
        <begin position="59"/>
        <end position="112"/>
    </location>
</feature>
<evidence type="ECO:0000256" key="2">
    <source>
        <dbReference type="SAM" id="Phobius"/>
    </source>
</evidence>
<keyword evidence="4" id="KW-1185">Reference proteome</keyword>
<dbReference type="RefSeq" id="WP_239559468.1">
    <property type="nucleotide sequence ID" value="NZ_JAFBBP010000001.1"/>
</dbReference>
<proteinExistence type="predicted"/>
<feature type="compositionally biased region" description="Pro residues" evidence="1">
    <location>
        <begin position="82"/>
        <end position="95"/>
    </location>
</feature>
<accession>A0ABS2LR85</accession>
<evidence type="ECO:0008006" key="5">
    <source>
        <dbReference type="Google" id="ProtNLM"/>
    </source>
</evidence>
<evidence type="ECO:0000313" key="3">
    <source>
        <dbReference type="EMBL" id="MBM7490697.1"/>
    </source>
</evidence>
<sequence length="307" mass="32289">MYQRLAVDADACDLGVPSVLRRRADRTARLRAAGGILAVALVVGGVVIGTQVVAMPPPGTGPLPADTPTIPAPSATAGSPSPSAPPSTPGRPPGTTPASPRGTSAAPPHTPVSIPDRAFFALASANQTSIKPRFLNGDVLPGLCDARYPSESAIVQRRTRSLVYKLAKTPGRNAADGSVGEDGTYRNTITIYREGRADDALDELRRAVRDCPEQEKPAGDASVVSRQRLLSSDGYGDESVLFETRKPNLDINGDPTGGDEVRLVRVIRVGDVVTVLWEIGWETGSSPRTQVDTDSRRAVAAIEAWLG</sequence>
<evidence type="ECO:0000256" key="1">
    <source>
        <dbReference type="SAM" id="MobiDB-lite"/>
    </source>
</evidence>
<evidence type="ECO:0000313" key="4">
    <source>
        <dbReference type="Proteomes" id="UP000764837"/>
    </source>
</evidence>
<reference evidence="3 4" key="1">
    <citation type="submission" date="2021-01" db="EMBL/GenBank/DDBJ databases">
        <title>Sequencing the genomes of 1000 actinobacteria strains.</title>
        <authorList>
            <person name="Klenk H.-P."/>
        </authorList>
    </citation>
    <scope>NUCLEOTIDE SEQUENCE [LARGE SCALE GENOMIC DNA]</scope>
    <source>
        <strain evidence="3 4">DSM 100204</strain>
    </source>
</reference>
<dbReference type="EMBL" id="JAFBBP010000001">
    <property type="protein sequence ID" value="MBM7490697.1"/>
    <property type="molecule type" value="Genomic_DNA"/>
</dbReference>
<keyword evidence="2" id="KW-0812">Transmembrane</keyword>
<keyword evidence="2" id="KW-1133">Transmembrane helix</keyword>
<dbReference type="Proteomes" id="UP000764837">
    <property type="component" value="Unassembled WGS sequence"/>
</dbReference>
<feature type="compositionally biased region" description="Low complexity" evidence="1">
    <location>
        <begin position="64"/>
        <end position="81"/>
    </location>
</feature>
<keyword evidence="2" id="KW-0472">Membrane</keyword>
<name>A0ABS2LR85_9ACTN</name>
<comment type="caution">
    <text evidence="3">The sequence shown here is derived from an EMBL/GenBank/DDBJ whole genome shotgun (WGS) entry which is preliminary data.</text>
</comment>
<organism evidence="3 4">
    <name type="scientific">Micromonospora luteifusca</name>
    <dbReference type="NCBI Taxonomy" id="709860"/>
    <lineage>
        <taxon>Bacteria</taxon>
        <taxon>Bacillati</taxon>
        <taxon>Actinomycetota</taxon>
        <taxon>Actinomycetes</taxon>
        <taxon>Micromonosporales</taxon>
        <taxon>Micromonosporaceae</taxon>
        <taxon>Micromonospora</taxon>
    </lineage>
</organism>
<gene>
    <name evidence="3" type="ORF">JOD64_001919</name>
</gene>